<protein>
    <recommendedName>
        <fullName evidence="3">N-acetylmuramoyl-L-alanine amidase</fullName>
        <ecNumber evidence="3">3.5.1.28</ecNumber>
    </recommendedName>
</protein>
<dbReference type="EMBL" id="QOQD01000007">
    <property type="protein sequence ID" value="RCL73384.1"/>
    <property type="molecule type" value="Genomic_DNA"/>
</dbReference>
<evidence type="ECO:0000259" key="6">
    <source>
        <dbReference type="SMART" id="SM00644"/>
    </source>
</evidence>
<dbReference type="InterPro" id="IPR036365">
    <property type="entry name" value="PGBD-like_sf"/>
</dbReference>
<dbReference type="EC" id="3.5.1.28" evidence="3"/>
<keyword evidence="4" id="KW-0378">Hydrolase</keyword>
<evidence type="ECO:0000256" key="3">
    <source>
        <dbReference type="ARBA" id="ARBA00011901"/>
    </source>
</evidence>
<reference evidence="7 8" key="1">
    <citation type="journal article" date="2018" name="Microbiome">
        <title>Fine metagenomic profile of the Mediterranean stratified and mixed water columns revealed by assembly and recruitment.</title>
        <authorList>
            <person name="Haro-Moreno J.M."/>
            <person name="Lopez-Perez M."/>
            <person name="De La Torre J.R."/>
            <person name="Picazo A."/>
            <person name="Camacho A."/>
            <person name="Rodriguez-Valera F."/>
        </authorList>
    </citation>
    <scope>NUCLEOTIDE SEQUENCE [LARGE SCALE GENOMIC DNA]</scope>
    <source>
        <strain evidence="7">MED-G57</strain>
    </source>
</reference>
<dbReference type="PANTHER" id="PTHR30417:SF1">
    <property type="entry name" value="N-ACETYLMURAMOYL-L-ALANINE AMIDASE AMID"/>
    <property type="match status" value="1"/>
</dbReference>
<feature type="domain" description="N-acetylmuramoyl-L-alanine amidase" evidence="6">
    <location>
        <begin position="20"/>
        <end position="156"/>
    </location>
</feature>
<dbReference type="InterPro" id="IPR036366">
    <property type="entry name" value="PGBDSf"/>
</dbReference>
<accession>A0A368DP03</accession>
<comment type="catalytic activity">
    <reaction evidence="1">
        <text>Hydrolyzes the link between N-acetylmuramoyl residues and L-amino acid residues in certain cell-wall glycopeptides.</text>
        <dbReference type="EC" id="3.5.1.28"/>
    </reaction>
</comment>
<dbReference type="InterPro" id="IPR036505">
    <property type="entry name" value="Amidase/PGRP_sf"/>
</dbReference>
<keyword evidence="5" id="KW-0961">Cell wall biogenesis/degradation</keyword>
<name>A0A368DP03_9PROT</name>
<evidence type="ECO:0000256" key="5">
    <source>
        <dbReference type="ARBA" id="ARBA00023316"/>
    </source>
</evidence>
<dbReference type="SUPFAM" id="SSF55846">
    <property type="entry name" value="N-acetylmuramoyl-L-alanine amidase-like"/>
    <property type="match status" value="1"/>
</dbReference>
<dbReference type="Proteomes" id="UP000253570">
    <property type="component" value="Unassembled WGS sequence"/>
</dbReference>
<organism evidence="7 8">
    <name type="scientific">PS1 clade bacterium</name>
    <dbReference type="NCBI Taxonomy" id="2175152"/>
    <lineage>
        <taxon>Bacteria</taxon>
        <taxon>Pseudomonadati</taxon>
        <taxon>Pseudomonadota</taxon>
        <taxon>Alphaproteobacteria</taxon>
        <taxon>PS1 clade</taxon>
    </lineage>
</organism>
<evidence type="ECO:0000256" key="4">
    <source>
        <dbReference type="ARBA" id="ARBA00022801"/>
    </source>
</evidence>
<dbReference type="CDD" id="cd06583">
    <property type="entry name" value="PGRP"/>
    <property type="match status" value="1"/>
</dbReference>
<dbReference type="GO" id="GO:0009253">
    <property type="term" value="P:peptidoglycan catabolic process"/>
    <property type="evidence" value="ECO:0007669"/>
    <property type="project" value="InterPro"/>
</dbReference>
<dbReference type="GO" id="GO:0009254">
    <property type="term" value="P:peptidoglycan turnover"/>
    <property type="evidence" value="ECO:0007669"/>
    <property type="project" value="TreeGrafter"/>
</dbReference>
<dbReference type="GO" id="GO:0071555">
    <property type="term" value="P:cell wall organization"/>
    <property type="evidence" value="ECO:0007669"/>
    <property type="project" value="UniProtKB-KW"/>
</dbReference>
<dbReference type="SUPFAM" id="SSF47090">
    <property type="entry name" value="PGBD-like"/>
    <property type="match status" value="1"/>
</dbReference>
<dbReference type="PANTHER" id="PTHR30417">
    <property type="entry name" value="N-ACETYLMURAMOYL-L-ALANINE AMIDASE AMID"/>
    <property type="match status" value="1"/>
</dbReference>
<proteinExistence type="inferred from homology"/>
<dbReference type="Gene3D" id="3.40.80.10">
    <property type="entry name" value="Peptidoglycan recognition protein-like"/>
    <property type="match status" value="1"/>
</dbReference>
<evidence type="ECO:0000313" key="8">
    <source>
        <dbReference type="Proteomes" id="UP000253570"/>
    </source>
</evidence>
<evidence type="ECO:0000313" key="7">
    <source>
        <dbReference type="EMBL" id="RCL73384.1"/>
    </source>
</evidence>
<dbReference type="InterPro" id="IPR002477">
    <property type="entry name" value="Peptidoglycan-bd-like"/>
</dbReference>
<evidence type="ECO:0000256" key="1">
    <source>
        <dbReference type="ARBA" id="ARBA00001561"/>
    </source>
</evidence>
<dbReference type="Pfam" id="PF01510">
    <property type="entry name" value="Amidase_2"/>
    <property type="match status" value="1"/>
</dbReference>
<dbReference type="InterPro" id="IPR002502">
    <property type="entry name" value="Amidase_domain"/>
</dbReference>
<dbReference type="Gene3D" id="1.10.101.10">
    <property type="entry name" value="PGBD-like superfamily/PGBD"/>
    <property type="match status" value="1"/>
</dbReference>
<dbReference type="SMART" id="SM00644">
    <property type="entry name" value="Ami_2"/>
    <property type="match status" value="1"/>
</dbReference>
<dbReference type="GO" id="GO:0008745">
    <property type="term" value="F:N-acetylmuramoyl-L-alanine amidase activity"/>
    <property type="evidence" value="ECO:0007669"/>
    <property type="project" value="UniProtKB-EC"/>
</dbReference>
<dbReference type="InterPro" id="IPR051206">
    <property type="entry name" value="NAMLAA_amidase_2"/>
</dbReference>
<gene>
    <name evidence="7" type="ORF">DBW71_03800</name>
</gene>
<dbReference type="AlphaFoldDB" id="A0A368DP03"/>
<sequence>MTIIVIFYYRIFYIMISHKYKSPNFNERDTSLPLKYIIIHYTGVKSPFSDICKWFEKPSSAVSCHYAIDYDGTIYSFVDVQQRAWHAGKSYWNGDSDINSASIGIEIHNSGDEDFLNIQIESLIYLIKFLMRDYNIKYYDVIGHSDISVSRKIDPGKSFPWQILSKEGIGIFSNQDSKNYSKQINKERNQFFNEINQKMLKKIGFDINITNKFDNHTKQVIEAFQRHWRPSKIDGFIDVSTEDILIDVSNQFNMARVR</sequence>
<comment type="similarity">
    <text evidence="2">Belongs to the N-acetylmuramoyl-L-alanine amidase 2 family.</text>
</comment>
<dbReference type="Pfam" id="PF01471">
    <property type="entry name" value="PG_binding_1"/>
    <property type="match status" value="1"/>
</dbReference>
<comment type="caution">
    <text evidence="7">The sequence shown here is derived from an EMBL/GenBank/DDBJ whole genome shotgun (WGS) entry which is preliminary data.</text>
</comment>
<evidence type="ECO:0000256" key="2">
    <source>
        <dbReference type="ARBA" id="ARBA00007553"/>
    </source>
</evidence>